<dbReference type="InterPro" id="IPR022877">
    <property type="entry name" value="UPF0173"/>
</dbReference>
<reference evidence="4" key="1">
    <citation type="submission" date="2021-05" db="EMBL/GenBank/DDBJ databases">
        <authorList>
            <person name="Sun Q."/>
            <person name="Inoue M."/>
        </authorList>
    </citation>
    <scope>NUCLEOTIDE SEQUENCE</scope>
    <source>
        <strain evidence="4">VKM B-3255</strain>
    </source>
</reference>
<dbReference type="InterPro" id="IPR036866">
    <property type="entry name" value="RibonucZ/Hydroxyglut_hydro"/>
</dbReference>
<gene>
    <name evidence="4" type="ORF">KIP89_05720</name>
</gene>
<dbReference type="GO" id="GO:0016787">
    <property type="term" value="F:hydrolase activity"/>
    <property type="evidence" value="ECO:0007669"/>
    <property type="project" value="UniProtKB-KW"/>
</dbReference>
<protein>
    <recommendedName>
        <fullName evidence="2">UPF0173 metal-dependent hydrolase KIP89_05720</fullName>
    </recommendedName>
</protein>
<keyword evidence="1 2" id="KW-0378">Hydrolase</keyword>
<proteinExistence type="inferred from homology"/>
<evidence type="ECO:0000259" key="3">
    <source>
        <dbReference type="SMART" id="SM00849"/>
    </source>
</evidence>
<dbReference type="PANTHER" id="PTHR43546:SF3">
    <property type="entry name" value="UPF0173 METAL-DEPENDENT HYDROLASE MJ1163"/>
    <property type="match status" value="1"/>
</dbReference>
<accession>A0ABS5R5W7</accession>
<dbReference type="SUPFAM" id="SSF56281">
    <property type="entry name" value="Metallo-hydrolase/oxidoreductase"/>
    <property type="match status" value="1"/>
</dbReference>
<sequence>MKITWYGHAAFRLEFAGKVVLIDPFLTGNPSFTGTVEAASAGVSHILLTHGHGDHVGDTVAIARATGATVVANADLASWLGSHGVEKLEMMNTGGTIHLDGFTVSMVRADHSSGMMMDGASVYLGNANGLIVKAPGEPTLWHMGDTDIFSDMALIAEIHRPDVAIMPIGDRFTMGPETAALAVTRYLGGLTIIPAHYATFGLLEPNADRFVALVGEEATVVVPEIGVATDFARL</sequence>
<dbReference type="InterPro" id="IPR001279">
    <property type="entry name" value="Metallo-B-lactamas"/>
</dbReference>
<dbReference type="Pfam" id="PF13483">
    <property type="entry name" value="Lactamase_B_3"/>
    <property type="match status" value="1"/>
</dbReference>
<dbReference type="InterPro" id="IPR050114">
    <property type="entry name" value="UPF0173_UPF0282_UlaG_hydrolase"/>
</dbReference>
<evidence type="ECO:0000256" key="1">
    <source>
        <dbReference type="ARBA" id="ARBA00022801"/>
    </source>
</evidence>
<dbReference type="SMART" id="SM00849">
    <property type="entry name" value="Lactamase_B"/>
    <property type="match status" value="1"/>
</dbReference>
<feature type="domain" description="Metallo-beta-lactamase" evidence="3">
    <location>
        <begin position="7"/>
        <end position="196"/>
    </location>
</feature>
<dbReference type="NCBIfam" id="NF001911">
    <property type="entry name" value="PRK00685.1"/>
    <property type="match status" value="1"/>
</dbReference>
<organism evidence="4 5">
    <name type="scientific">Ancylobacter radicis</name>
    <dbReference type="NCBI Taxonomy" id="2836179"/>
    <lineage>
        <taxon>Bacteria</taxon>
        <taxon>Pseudomonadati</taxon>
        <taxon>Pseudomonadota</taxon>
        <taxon>Alphaproteobacteria</taxon>
        <taxon>Hyphomicrobiales</taxon>
        <taxon>Xanthobacteraceae</taxon>
        <taxon>Ancylobacter</taxon>
    </lineage>
</organism>
<evidence type="ECO:0000256" key="2">
    <source>
        <dbReference type="HAMAP-Rule" id="MF_00457"/>
    </source>
</evidence>
<dbReference type="EMBL" id="JAHCQH010000014">
    <property type="protein sequence ID" value="MBS9476597.1"/>
    <property type="molecule type" value="Genomic_DNA"/>
</dbReference>
<comment type="caution">
    <text evidence="4">The sequence shown here is derived from an EMBL/GenBank/DDBJ whole genome shotgun (WGS) entry which is preliminary data.</text>
</comment>
<dbReference type="HAMAP" id="MF_00457">
    <property type="entry name" value="UPF0173"/>
    <property type="match status" value="1"/>
</dbReference>
<comment type="similarity">
    <text evidence="2">Belongs to the UPF0173 family.</text>
</comment>
<dbReference type="RefSeq" id="WP_213754420.1">
    <property type="nucleotide sequence ID" value="NZ_JAHCQH010000014.1"/>
</dbReference>
<keyword evidence="5" id="KW-1185">Reference proteome</keyword>
<evidence type="ECO:0000313" key="4">
    <source>
        <dbReference type="EMBL" id="MBS9476597.1"/>
    </source>
</evidence>
<name>A0ABS5R5W7_9HYPH</name>
<dbReference type="PANTHER" id="PTHR43546">
    <property type="entry name" value="UPF0173 METAL-DEPENDENT HYDROLASE MJ1163-RELATED"/>
    <property type="match status" value="1"/>
</dbReference>
<evidence type="ECO:0000313" key="5">
    <source>
        <dbReference type="Proteomes" id="UP001166585"/>
    </source>
</evidence>
<dbReference type="Gene3D" id="3.60.15.10">
    <property type="entry name" value="Ribonuclease Z/Hydroxyacylglutathione hydrolase-like"/>
    <property type="match status" value="1"/>
</dbReference>
<dbReference type="Proteomes" id="UP001166585">
    <property type="component" value="Unassembled WGS sequence"/>
</dbReference>